<dbReference type="AlphaFoldDB" id="A0A951PUX0"/>
<dbReference type="EMBL" id="JAHHIF010000095">
    <property type="protein sequence ID" value="MBW4549384.1"/>
    <property type="molecule type" value="Genomic_DNA"/>
</dbReference>
<name>A0A951PUX0_9CYAN</name>
<protein>
    <submittedName>
        <fullName evidence="1">DUF2283 domain-containing protein</fullName>
    </submittedName>
</protein>
<dbReference type="Pfam" id="PF10049">
    <property type="entry name" value="DUF2283"/>
    <property type="match status" value="1"/>
</dbReference>
<gene>
    <name evidence="1" type="ORF">KME25_34015</name>
</gene>
<dbReference type="Proteomes" id="UP000753908">
    <property type="component" value="Unassembled WGS sequence"/>
</dbReference>
<reference evidence="1" key="2">
    <citation type="journal article" date="2022" name="Microbiol. Resour. Announc.">
        <title>Metagenome Sequencing to Explore Phylogenomics of Terrestrial Cyanobacteria.</title>
        <authorList>
            <person name="Ward R.D."/>
            <person name="Stajich J.E."/>
            <person name="Johansen J.R."/>
            <person name="Huntemann M."/>
            <person name="Clum A."/>
            <person name="Foster B."/>
            <person name="Foster B."/>
            <person name="Roux S."/>
            <person name="Palaniappan K."/>
            <person name="Varghese N."/>
            <person name="Mukherjee S."/>
            <person name="Reddy T.B.K."/>
            <person name="Daum C."/>
            <person name="Copeland A."/>
            <person name="Chen I.A."/>
            <person name="Ivanova N.N."/>
            <person name="Kyrpides N.C."/>
            <person name="Shapiro N."/>
            <person name="Eloe-Fadrosh E.A."/>
            <person name="Pietrasiak N."/>
        </authorList>
    </citation>
    <scope>NUCLEOTIDE SEQUENCE</scope>
    <source>
        <strain evidence="1">CPER-KK1</strain>
    </source>
</reference>
<accession>A0A951PUX0</accession>
<sequence length="78" mass="9139">MTNVDIQKYLLGLVAFVKNFPKRDFQIDYDLEADVMYINFGDRTKPAADSEYTDDDLIIRYDEQDEIIGFTILHASKR</sequence>
<dbReference type="InterPro" id="IPR019270">
    <property type="entry name" value="DUF2283"/>
</dbReference>
<evidence type="ECO:0000313" key="1">
    <source>
        <dbReference type="EMBL" id="MBW4549384.1"/>
    </source>
</evidence>
<evidence type="ECO:0000313" key="2">
    <source>
        <dbReference type="Proteomes" id="UP000753908"/>
    </source>
</evidence>
<organism evidence="1 2">
    <name type="scientific">Symplocastrum torsivum CPER-KK1</name>
    <dbReference type="NCBI Taxonomy" id="450513"/>
    <lineage>
        <taxon>Bacteria</taxon>
        <taxon>Bacillati</taxon>
        <taxon>Cyanobacteriota</taxon>
        <taxon>Cyanophyceae</taxon>
        <taxon>Oscillatoriophycideae</taxon>
        <taxon>Oscillatoriales</taxon>
        <taxon>Microcoleaceae</taxon>
        <taxon>Symplocastrum</taxon>
    </lineage>
</organism>
<reference evidence="1" key="1">
    <citation type="submission" date="2021-05" db="EMBL/GenBank/DDBJ databases">
        <authorList>
            <person name="Pietrasiak N."/>
            <person name="Ward R."/>
            <person name="Stajich J.E."/>
            <person name="Kurbessoian T."/>
        </authorList>
    </citation>
    <scope>NUCLEOTIDE SEQUENCE</scope>
    <source>
        <strain evidence="1">CPER-KK1</strain>
    </source>
</reference>
<proteinExistence type="predicted"/>
<comment type="caution">
    <text evidence="1">The sequence shown here is derived from an EMBL/GenBank/DDBJ whole genome shotgun (WGS) entry which is preliminary data.</text>
</comment>